<dbReference type="NCBIfam" id="TIGR00503">
    <property type="entry name" value="prfC"/>
    <property type="match status" value="1"/>
</dbReference>
<dbReference type="InterPro" id="IPR031157">
    <property type="entry name" value="G_TR_CS"/>
</dbReference>
<dbReference type="AlphaFoldDB" id="A0A1H7SV94"/>
<evidence type="ECO:0000259" key="9">
    <source>
        <dbReference type="PROSITE" id="PS51722"/>
    </source>
</evidence>
<feature type="binding site" evidence="8">
    <location>
        <begin position="19"/>
        <end position="26"/>
    </location>
    <ligand>
        <name>GTP</name>
        <dbReference type="ChEBI" id="CHEBI:37565"/>
    </ligand>
</feature>
<dbReference type="GO" id="GO:0005525">
    <property type="term" value="F:GTP binding"/>
    <property type="evidence" value="ECO:0007669"/>
    <property type="project" value="UniProtKB-UniRule"/>
</dbReference>
<keyword evidence="5 8" id="KW-0648">Protein biosynthesis</keyword>
<evidence type="ECO:0000256" key="8">
    <source>
        <dbReference type="HAMAP-Rule" id="MF_00072"/>
    </source>
</evidence>
<dbReference type="InterPro" id="IPR027417">
    <property type="entry name" value="P-loop_NTPase"/>
</dbReference>
<dbReference type="HAMAP" id="MF_00072">
    <property type="entry name" value="Rel_fac_3"/>
    <property type="match status" value="1"/>
</dbReference>
<keyword evidence="4 8" id="KW-0547">Nucleotide-binding</keyword>
<dbReference type="Gene3D" id="2.40.30.10">
    <property type="entry name" value="Translation factors"/>
    <property type="match status" value="1"/>
</dbReference>
<dbReference type="PROSITE" id="PS51722">
    <property type="entry name" value="G_TR_2"/>
    <property type="match status" value="1"/>
</dbReference>
<dbReference type="Pfam" id="PF22042">
    <property type="entry name" value="EF-G_D2"/>
    <property type="match status" value="1"/>
</dbReference>
<dbReference type="GO" id="GO:0003924">
    <property type="term" value="F:GTPase activity"/>
    <property type="evidence" value="ECO:0007669"/>
    <property type="project" value="InterPro"/>
</dbReference>
<dbReference type="PANTHER" id="PTHR43556:SF2">
    <property type="entry name" value="PEPTIDE CHAIN RELEASE FACTOR RF3"/>
    <property type="match status" value="1"/>
</dbReference>
<comment type="subcellular location">
    <subcellularLocation>
        <location evidence="1 8">Cytoplasm</location>
    </subcellularLocation>
</comment>
<dbReference type="Pfam" id="PF16658">
    <property type="entry name" value="RF3_C"/>
    <property type="match status" value="1"/>
</dbReference>
<dbReference type="InterPro" id="IPR009000">
    <property type="entry name" value="Transl_B-barrel_sf"/>
</dbReference>
<dbReference type="SUPFAM" id="SSF54980">
    <property type="entry name" value="EF-G C-terminal domain-like"/>
    <property type="match status" value="1"/>
</dbReference>
<evidence type="ECO:0000256" key="5">
    <source>
        <dbReference type="ARBA" id="ARBA00022917"/>
    </source>
</evidence>
<dbReference type="EMBL" id="FOAP01000008">
    <property type="protein sequence ID" value="SEL75824.1"/>
    <property type="molecule type" value="Genomic_DNA"/>
</dbReference>
<gene>
    <name evidence="8" type="primary">prfC</name>
    <name evidence="10" type="ORF">SAMN05444354_108125</name>
</gene>
<comment type="similarity">
    <text evidence="2 8">Belongs to the TRAFAC class translation factor GTPase superfamily. Classic translation factor GTPase family. PrfC subfamily.</text>
</comment>
<comment type="function">
    <text evidence="8">Increases the formation of ribosomal termination complexes and stimulates activities of RF-1 and RF-2. It binds guanine nucleotides and has strong preference for UGA stop codons. It may interact directly with the ribosome. The stimulation of RF-1 and RF-2 is significantly reduced by GTP and GDP, but not by GMP.</text>
</comment>
<dbReference type="InterPro" id="IPR032090">
    <property type="entry name" value="RF3_C"/>
</dbReference>
<feature type="domain" description="Tr-type G" evidence="9">
    <location>
        <begin position="10"/>
        <end position="280"/>
    </location>
</feature>
<dbReference type="InterPro" id="IPR005225">
    <property type="entry name" value="Small_GTP-bd"/>
</dbReference>
<feature type="binding site" evidence="8">
    <location>
        <begin position="87"/>
        <end position="91"/>
    </location>
    <ligand>
        <name>GTP</name>
        <dbReference type="ChEBI" id="CHEBI:37565"/>
    </ligand>
</feature>
<dbReference type="CDD" id="cd04169">
    <property type="entry name" value="RF3"/>
    <property type="match status" value="1"/>
</dbReference>
<dbReference type="SUPFAM" id="SSF52540">
    <property type="entry name" value="P-loop containing nucleoside triphosphate hydrolases"/>
    <property type="match status" value="1"/>
</dbReference>
<keyword evidence="6 8" id="KW-0342">GTP-binding</keyword>
<evidence type="ECO:0000256" key="3">
    <source>
        <dbReference type="ARBA" id="ARBA00022490"/>
    </source>
</evidence>
<dbReference type="GO" id="GO:0006449">
    <property type="term" value="P:regulation of translational termination"/>
    <property type="evidence" value="ECO:0007669"/>
    <property type="project" value="UniProtKB-UniRule"/>
</dbReference>
<evidence type="ECO:0000313" key="10">
    <source>
        <dbReference type="EMBL" id="SEL75824.1"/>
    </source>
</evidence>
<evidence type="ECO:0000256" key="1">
    <source>
        <dbReference type="ARBA" id="ARBA00004496"/>
    </source>
</evidence>
<dbReference type="Pfam" id="PF00009">
    <property type="entry name" value="GTP_EFTU"/>
    <property type="match status" value="1"/>
</dbReference>
<dbReference type="GO" id="GO:0016149">
    <property type="term" value="F:translation release factor activity, codon specific"/>
    <property type="evidence" value="ECO:0007669"/>
    <property type="project" value="UniProtKB-UniRule"/>
</dbReference>
<dbReference type="NCBIfam" id="NF001964">
    <property type="entry name" value="PRK00741.1"/>
    <property type="match status" value="1"/>
</dbReference>
<proteinExistence type="inferred from homology"/>
<dbReference type="SUPFAM" id="SSF50447">
    <property type="entry name" value="Translation proteins"/>
    <property type="match status" value="1"/>
</dbReference>
<reference evidence="11" key="1">
    <citation type="submission" date="2016-10" db="EMBL/GenBank/DDBJ databases">
        <authorList>
            <person name="Varghese N."/>
            <person name="Submissions S."/>
        </authorList>
    </citation>
    <scope>NUCLEOTIDE SEQUENCE [LARGE SCALE GENOMIC DNA]</scope>
    <source>
        <strain evidence="11">DSM 17044</strain>
    </source>
</reference>
<dbReference type="InterPro" id="IPR038467">
    <property type="entry name" value="RF3_dom_3_sf"/>
</dbReference>
<evidence type="ECO:0000313" key="11">
    <source>
        <dbReference type="Proteomes" id="UP000182719"/>
    </source>
</evidence>
<dbReference type="InterPro" id="IPR035647">
    <property type="entry name" value="EFG_III/V"/>
</dbReference>
<dbReference type="OrthoDB" id="9801472at2"/>
<dbReference type="PANTHER" id="PTHR43556">
    <property type="entry name" value="PEPTIDE CHAIN RELEASE FACTOR RF3"/>
    <property type="match status" value="1"/>
</dbReference>
<dbReference type="InterPro" id="IPR004548">
    <property type="entry name" value="PrfC"/>
</dbReference>
<evidence type="ECO:0000256" key="2">
    <source>
        <dbReference type="ARBA" id="ARBA00009978"/>
    </source>
</evidence>
<dbReference type="Gene3D" id="3.30.70.3280">
    <property type="entry name" value="Peptide chain release factor 3, domain III"/>
    <property type="match status" value="1"/>
</dbReference>
<dbReference type="GO" id="GO:0016150">
    <property type="term" value="F:translation release factor activity, codon nonspecific"/>
    <property type="evidence" value="ECO:0007669"/>
    <property type="project" value="TreeGrafter"/>
</dbReference>
<dbReference type="InterPro" id="IPR041732">
    <property type="entry name" value="RF3_GTP-bd"/>
</dbReference>
<dbReference type="PRINTS" id="PR00315">
    <property type="entry name" value="ELONGATNFCT"/>
</dbReference>
<dbReference type="FunFam" id="3.30.70.3280:FF:000001">
    <property type="entry name" value="Peptide chain release factor 3"/>
    <property type="match status" value="1"/>
</dbReference>
<dbReference type="GO" id="GO:0005829">
    <property type="term" value="C:cytosol"/>
    <property type="evidence" value="ECO:0007669"/>
    <property type="project" value="TreeGrafter"/>
</dbReference>
<accession>A0A1H7SV94</accession>
<feature type="binding site" evidence="8">
    <location>
        <begin position="141"/>
        <end position="144"/>
    </location>
    <ligand>
        <name>GTP</name>
        <dbReference type="ChEBI" id="CHEBI:37565"/>
    </ligand>
</feature>
<keyword evidence="3 8" id="KW-0963">Cytoplasm</keyword>
<evidence type="ECO:0000256" key="4">
    <source>
        <dbReference type="ARBA" id="ARBA00022741"/>
    </source>
</evidence>
<dbReference type="InterPro" id="IPR053905">
    <property type="entry name" value="EF-G-like_DII"/>
</dbReference>
<keyword evidence="11" id="KW-1185">Reference proteome</keyword>
<dbReference type="FunFam" id="3.40.50.300:FF:000542">
    <property type="entry name" value="Peptide chain release factor 3"/>
    <property type="match status" value="1"/>
</dbReference>
<dbReference type="Gene3D" id="3.40.50.300">
    <property type="entry name" value="P-loop containing nucleotide triphosphate hydrolases"/>
    <property type="match status" value="1"/>
</dbReference>
<protein>
    <recommendedName>
        <fullName evidence="7 8">Peptide chain release factor 3</fullName>
        <shortName evidence="8">RF-3</shortName>
    </recommendedName>
</protein>
<dbReference type="InterPro" id="IPR000795">
    <property type="entry name" value="T_Tr_GTP-bd_dom"/>
</dbReference>
<sequence>MASELQQEVARRRTFAIISHPDAGKTTLTEKLLLYGGAIHLAGSVKAKRARRHATSDWMELEKERGISVTSSVLQFVYRDHAVNLLDTPGHQDFSEDTYRTLAAADAAVMLIDAAKGVEPQTKKLFKVCRMRGIPIFTFVNKLDRYGRAPLDLMDELEQVLGIRSYPMNWPIGMGPEFRGVYDRRANVVHVFSAEGNHGEKEVTERSVPLDSEELRSILTEQEMAQLREDIELLDVGGDEFTREKSDQGQLTPMFFGSAMTNFGVRPFLDAFLELAPPPTARPTKDGPREPSCPKFAGFVFKIQANMDPAHRDRIAFMRVVSGRYVKGMSAHHSRLGKEVRLAKPSQFLAAERTAIEDAWPGDVIGLFDPGQYRIGDSLAEDPGVVFDTVPRFSPEYFAVVRSKDPLRRKQMEKGLEQLSEEGTVQIFQQLQMGMKDPIVGVVGALQFEVLQYRLEHEYGAKIALDRLPFSHARWVVGANFDPKSFDWEGNRQTVQDRDGLPLVLFRDDWALQHAEQKHPELKFLNEAPQLHTLAQASGA</sequence>
<dbReference type="PROSITE" id="PS00301">
    <property type="entry name" value="G_TR_1"/>
    <property type="match status" value="1"/>
</dbReference>
<organism evidence="10 11">
    <name type="scientific">Stigmatella aurantiaca</name>
    <dbReference type="NCBI Taxonomy" id="41"/>
    <lineage>
        <taxon>Bacteria</taxon>
        <taxon>Pseudomonadati</taxon>
        <taxon>Myxococcota</taxon>
        <taxon>Myxococcia</taxon>
        <taxon>Myxococcales</taxon>
        <taxon>Cystobacterineae</taxon>
        <taxon>Archangiaceae</taxon>
        <taxon>Stigmatella</taxon>
    </lineage>
</organism>
<dbReference type="RefSeq" id="WP_075007510.1">
    <property type="nucleotide sequence ID" value="NZ_FOAP01000008.1"/>
</dbReference>
<dbReference type="Proteomes" id="UP000182719">
    <property type="component" value="Unassembled WGS sequence"/>
</dbReference>
<evidence type="ECO:0000256" key="7">
    <source>
        <dbReference type="ARBA" id="ARBA00073639"/>
    </source>
</evidence>
<evidence type="ECO:0000256" key="6">
    <source>
        <dbReference type="ARBA" id="ARBA00023134"/>
    </source>
</evidence>
<dbReference type="NCBIfam" id="TIGR00231">
    <property type="entry name" value="small_GTP"/>
    <property type="match status" value="1"/>
</dbReference>
<name>A0A1H7SV94_STIAU</name>